<dbReference type="GO" id="GO:0005524">
    <property type="term" value="F:ATP binding"/>
    <property type="evidence" value="ECO:0007669"/>
    <property type="project" value="UniProtKB-KW"/>
</dbReference>
<keyword evidence="5" id="KW-0472">Membrane</keyword>
<dbReference type="CDD" id="cd16922">
    <property type="entry name" value="HATPase_EvgS-ArcB-TorS-like"/>
    <property type="match status" value="1"/>
</dbReference>
<organism evidence="7 8">
    <name type="scientific">Brevundimonas albigilva</name>
    <dbReference type="NCBI Taxonomy" id="1312364"/>
    <lineage>
        <taxon>Bacteria</taxon>
        <taxon>Pseudomonadati</taxon>
        <taxon>Pseudomonadota</taxon>
        <taxon>Alphaproteobacteria</taxon>
        <taxon>Caulobacterales</taxon>
        <taxon>Caulobacteraceae</taxon>
        <taxon>Brevundimonas</taxon>
    </lineage>
</organism>
<keyword evidence="4" id="KW-0902">Two-component regulatory system</keyword>
<feature type="domain" description="Histidine kinase" evidence="6">
    <location>
        <begin position="212"/>
        <end position="433"/>
    </location>
</feature>
<protein>
    <recommendedName>
        <fullName evidence="2">histidine kinase</fullName>
        <ecNumber evidence="2">2.7.13.3</ecNumber>
    </recommendedName>
</protein>
<dbReference type="PRINTS" id="PR00344">
    <property type="entry name" value="BCTRLSENSOR"/>
</dbReference>
<sequence>MTSAADDPRPLLHRLIAAGHLRYWIIASWSLALWTTTDFHTAATWFVLATVAGLIRTVVDGRQGPRGANPTRLRLAVATLSCAIWAAAPWLSFSAGSLFGVAVGVALLMAGYVLVFTQMRAAPHEALMVSTPYSIVVILLVLSLWGTSGFWVVLSIVPVLGLALLIKVVITQMKDEELGAVNRRQAALITELEQARDRADAASAAKSNFLGVISHELRTPMNGVLGAAELLRLSDLDARQTEFVQIITRSGEGLMVLLNDILDVTKIEAGKMELSQALVEAQSLAPRLVGPFAAQAEAKGLGFVAETTGDWPTLVRADVLRLAQISHNLLANAIKFTAAGEVGLRLDGRRRDDGRLALRLEVRDSGIGIAPEDQAALFQPFSQVDASSTRRFGGTGLGLSICKRLAEMMNGEMTVRSAPGEGSTFVLSVALDAHGWGAEGEPAQAA</sequence>
<evidence type="ECO:0000256" key="2">
    <source>
        <dbReference type="ARBA" id="ARBA00012438"/>
    </source>
</evidence>
<keyword evidence="5" id="KW-0812">Transmembrane</keyword>
<name>A0ABY4SNN1_9CAUL</name>
<dbReference type="Proteomes" id="UP001055429">
    <property type="component" value="Chromosome"/>
</dbReference>
<dbReference type="Gene3D" id="3.30.565.10">
    <property type="entry name" value="Histidine kinase-like ATPase, C-terminal domain"/>
    <property type="match status" value="1"/>
</dbReference>
<keyword evidence="5" id="KW-1133">Transmembrane helix</keyword>
<feature type="transmembrane region" description="Helical" evidence="5">
    <location>
        <begin position="39"/>
        <end position="59"/>
    </location>
</feature>
<accession>A0ABY4SNN1</accession>
<dbReference type="RefSeq" id="WP_249751478.1">
    <property type="nucleotide sequence ID" value="NZ_CP097298.1"/>
</dbReference>
<evidence type="ECO:0000256" key="3">
    <source>
        <dbReference type="ARBA" id="ARBA00022553"/>
    </source>
</evidence>
<keyword evidence="7" id="KW-0067">ATP-binding</keyword>
<dbReference type="PANTHER" id="PTHR45339">
    <property type="entry name" value="HYBRID SIGNAL TRANSDUCTION HISTIDINE KINASE J"/>
    <property type="match status" value="1"/>
</dbReference>
<evidence type="ECO:0000313" key="8">
    <source>
        <dbReference type="Proteomes" id="UP001055429"/>
    </source>
</evidence>
<dbReference type="EC" id="2.7.13.3" evidence="2"/>
<dbReference type="InterPro" id="IPR003661">
    <property type="entry name" value="HisK_dim/P_dom"/>
</dbReference>
<feature type="transmembrane region" description="Helical" evidence="5">
    <location>
        <begin position="71"/>
        <end position="91"/>
    </location>
</feature>
<keyword evidence="8" id="KW-1185">Reference proteome</keyword>
<dbReference type="SMART" id="SM00387">
    <property type="entry name" value="HATPase_c"/>
    <property type="match status" value="1"/>
</dbReference>
<keyword evidence="7" id="KW-0547">Nucleotide-binding</keyword>
<dbReference type="Pfam" id="PF02518">
    <property type="entry name" value="HATPase_c"/>
    <property type="match status" value="1"/>
</dbReference>
<evidence type="ECO:0000256" key="1">
    <source>
        <dbReference type="ARBA" id="ARBA00000085"/>
    </source>
</evidence>
<dbReference type="InterPro" id="IPR004358">
    <property type="entry name" value="Sig_transdc_His_kin-like_C"/>
</dbReference>
<evidence type="ECO:0000313" key="7">
    <source>
        <dbReference type="EMBL" id="URI15705.1"/>
    </source>
</evidence>
<dbReference type="CDD" id="cd00082">
    <property type="entry name" value="HisKA"/>
    <property type="match status" value="1"/>
</dbReference>
<feature type="transmembrane region" description="Helical" evidence="5">
    <location>
        <begin position="97"/>
        <end position="115"/>
    </location>
</feature>
<dbReference type="InterPro" id="IPR003594">
    <property type="entry name" value="HATPase_dom"/>
</dbReference>
<dbReference type="PANTHER" id="PTHR45339:SF1">
    <property type="entry name" value="HYBRID SIGNAL TRANSDUCTION HISTIDINE KINASE J"/>
    <property type="match status" value="1"/>
</dbReference>
<evidence type="ECO:0000259" key="6">
    <source>
        <dbReference type="PROSITE" id="PS50109"/>
    </source>
</evidence>
<reference evidence="7" key="1">
    <citation type="submission" date="2022-05" db="EMBL/GenBank/DDBJ databases">
        <title>Brevundimonas albigilva TT17 genome sequence.</title>
        <authorList>
            <person name="Lee K."/>
            <person name="Son H."/>
        </authorList>
    </citation>
    <scope>NUCLEOTIDE SEQUENCE</scope>
    <source>
        <strain evidence="7">TT17</strain>
    </source>
</reference>
<dbReference type="SUPFAM" id="SSF47384">
    <property type="entry name" value="Homodimeric domain of signal transducing histidine kinase"/>
    <property type="match status" value="1"/>
</dbReference>
<dbReference type="InterPro" id="IPR036097">
    <property type="entry name" value="HisK_dim/P_sf"/>
</dbReference>
<dbReference type="SMART" id="SM00388">
    <property type="entry name" value="HisKA"/>
    <property type="match status" value="1"/>
</dbReference>
<dbReference type="InterPro" id="IPR036890">
    <property type="entry name" value="HATPase_C_sf"/>
</dbReference>
<evidence type="ECO:0000256" key="5">
    <source>
        <dbReference type="SAM" id="Phobius"/>
    </source>
</evidence>
<dbReference type="PROSITE" id="PS50109">
    <property type="entry name" value="HIS_KIN"/>
    <property type="match status" value="1"/>
</dbReference>
<dbReference type="InterPro" id="IPR005467">
    <property type="entry name" value="His_kinase_dom"/>
</dbReference>
<dbReference type="Pfam" id="PF00512">
    <property type="entry name" value="HisKA"/>
    <property type="match status" value="1"/>
</dbReference>
<keyword evidence="3" id="KW-0597">Phosphoprotein</keyword>
<feature type="transmembrane region" description="Helical" evidence="5">
    <location>
        <begin position="12"/>
        <end position="33"/>
    </location>
</feature>
<evidence type="ECO:0000256" key="4">
    <source>
        <dbReference type="ARBA" id="ARBA00023012"/>
    </source>
</evidence>
<comment type="catalytic activity">
    <reaction evidence="1">
        <text>ATP + protein L-histidine = ADP + protein N-phospho-L-histidine.</text>
        <dbReference type="EC" id="2.7.13.3"/>
    </reaction>
</comment>
<dbReference type="SUPFAM" id="SSF55874">
    <property type="entry name" value="ATPase domain of HSP90 chaperone/DNA topoisomerase II/histidine kinase"/>
    <property type="match status" value="1"/>
</dbReference>
<dbReference type="EMBL" id="CP097649">
    <property type="protein sequence ID" value="URI15705.1"/>
    <property type="molecule type" value="Genomic_DNA"/>
</dbReference>
<dbReference type="Gene3D" id="1.10.287.130">
    <property type="match status" value="1"/>
</dbReference>
<proteinExistence type="predicted"/>
<gene>
    <name evidence="7" type="ORF">M8231_01520</name>
</gene>